<dbReference type="GO" id="GO:0008270">
    <property type="term" value="F:zinc ion binding"/>
    <property type="evidence" value="ECO:0007669"/>
    <property type="project" value="UniProtKB-KW"/>
</dbReference>
<name>A0A9P6E6V1_9AGAR</name>
<dbReference type="InterPro" id="IPR027974">
    <property type="entry name" value="DUF4470"/>
</dbReference>
<comment type="caution">
    <text evidence="6">The sequence shown here is derived from an EMBL/GenBank/DDBJ whole genome shotgun (WGS) entry which is preliminary data.</text>
</comment>
<keyword evidence="3" id="KW-0862">Zinc</keyword>
<evidence type="ECO:0000256" key="3">
    <source>
        <dbReference type="ARBA" id="ARBA00022833"/>
    </source>
</evidence>
<protein>
    <recommendedName>
        <fullName evidence="5">MYND-type domain-containing protein</fullName>
    </recommendedName>
</protein>
<evidence type="ECO:0000313" key="7">
    <source>
        <dbReference type="Proteomes" id="UP000807306"/>
    </source>
</evidence>
<gene>
    <name evidence="6" type="ORF">CPB83DRAFT_871582</name>
</gene>
<reference evidence="6" key="1">
    <citation type="submission" date="2020-11" db="EMBL/GenBank/DDBJ databases">
        <authorList>
            <consortium name="DOE Joint Genome Institute"/>
            <person name="Ahrendt S."/>
            <person name="Riley R."/>
            <person name="Andreopoulos W."/>
            <person name="Labutti K."/>
            <person name="Pangilinan J."/>
            <person name="Ruiz-Duenas F.J."/>
            <person name="Barrasa J.M."/>
            <person name="Sanchez-Garcia M."/>
            <person name="Camarero S."/>
            <person name="Miyauchi S."/>
            <person name="Serrano A."/>
            <person name="Linde D."/>
            <person name="Babiker R."/>
            <person name="Drula E."/>
            <person name="Ayuso-Fernandez I."/>
            <person name="Pacheco R."/>
            <person name="Padilla G."/>
            <person name="Ferreira P."/>
            <person name="Barriuso J."/>
            <person name="Kellner H."/>
            <person name="Castanera R."/>
            <person name="Alfaro M."/>
            <person name="Ramirez L."/>
            <person name="Pisabarro A.G."/>
            <person name="Kuo A."/>
            <person name="Tritt A."/>
            <person name="Lipzen A."/>
            <person name="He G."/>
            <person name="Yan M."/>
            <person name="Ng V."/>
            <person name="Cullen D."/>
            <person name="Martin F."/>
            <person name="Rosso M.-N."/>
            <person name="Henrissat B."/>
            <person name="Hibbett D."/>
            <person name="Martinez A.T."/>
            <person name="Grigoriev I.V."/>
        </authorList>
    </citation>
    <scope>NUCLEOTIDE SEQUENCE</scope>
    <source>
        <strain evidence="6">CBS 506.95</strain>
    </source>
</reference>
<evidence type="ECO:0000256" key="2">
    <source>
        <dbReference type="ARBA" id="ARBA00022771"/>
    </source>
</evidence>
<keyword evidence="2 4" id="KW-0863">Zinc-finger</keyword>
<dbReference type="SUPFAM" id="SSF144232">
    <property type="entry name" value="HIT/MYND zinc finger-like"/>
    <property type="match status" value="1"/>
</dbReference>
<dbReference type="PROSITE" id="PS50865">
    <property type="entry name" value="ZF_MYND_2"/>
    <property type="match status" value="1"/>
</dbReference>
<dbReference type="OrthoDB" id="5282002at2759"/>
<keyword evidence="7" id="KW-1185">Reference proteome</keyword>
<dbReference type="Gene3D" id="6.10.140.2220">
    <property type="match status" value="1"/>
</dbReference>
<dbReference type="Proteomes" id="UP000807306">
    <property type="component" value="Unassembled WGS sequence"/>
</dbReference>
<evidence type="ECO:0000259" key="5">
    <source>
        <dbReference type="PROSITE" id="PS50865"/>
    </source>
</evidence>
<accession>A0A9P6E6V1</accession>
<dbReference type="Pfam" id="PF01753">
    <property type="entry name" value="zf-MYND"/>
    <property type="match status" value="1"/>
</dbReference>
<evidence type="ECO:0000256" key="4">
    <source>
        <dbReference type="PROSITE-ProRule" id="PRU00134"/>
    </source>
</evidence>
<dbReference type="EMBL" id="MU157914">
    <property type="protein sequence ID" value="KAF9523612.1"/>
    <property type="molecule type" value="Genomic_DNA"/>
</dbReference>
<evidence type="ECO:0000256" key="1">
    <source>
        <dbReference type="ARBA" id="ARBA00022723"/>
    </source>
</evidence>
<evidence type="ECO:0000313" key="6">
    <source>
        <dbReference type="EMBL" id="KAF9523612.1"/>
    </source>
</evidence>
<feature type="domain" description="MYND-type" evidence="5">
    <location>
        <begin position="16"/>
        <end position="63"/>
    </location>
</feature>
<organism evidence="6 7">
    <name type="scientific">Crepidotus variabilis</name>
    <dbReference type="NCBI Taxonomy" id="179855"/>
    <lineage>
        <taxon>Eukaryota</taxon>
        <taxon>Fungi</taxon>
        <taxon>Dikarya</taxon>
        <taxon>Basidiomycota</taxon>
        <taxon>Agaricomycotina</taxon>
        <taxon>Agaricomycetes</taxon>
        <taxon>Agaricomycetidae</taxon>
        <taxon>Agaricales</taxon>
        <taxon>Agaricineae</taxon>
        <taxon>Crepidotaceae</taxon>
        <taxon>Crepidotus</taxon>
    </lineage>
</organism>
<proteinExistence type="predicted"/>
<keyword evidence="1" id="KW-0479">Metal-binding</keyword>
<dbReference type="AlphaFoldDB" id="A0A9P6E6V1"/>
<sequence>MNKLSEVKTSHPAPKCIPCANVQPKQDIICKKSGKHMCSACRLVSYCSKDCQKAHWYRHKLDCQNPMRSEDWQPSWIKTGRIPSFMTENEWGNTPATDMVNHAYNEKDANKDFALAFIASGDLRHVLRSLNELPPDYSGKLNILLNDINIPIVCRNIVLLLVLGNVSDPAEAADIALHFWYSLFMPSEYRMQITCILNTFLCEYIASDGSPTRLGPHSTFSLCITGGLNEFFQHYISSSFSIQDAQDEYNRVRNAPSRLDYRDRMYAGLKPSHRVAFERYRRFGILLPFGAMNAHFNCPNNSLFSLEGKWWQTDYADPLEGWDIAAIITVGKRYGATAEDIYGCLYFFLSEQLRIFIRRLRTTATTFTAFCMDACDIPKHIQNGLFSDLNFPASSRFDRIVVSNIFDVNYVGIEGVLRPWSPLLAETKNAAIVGYFMNWFLFQKDGLDLSVMMFLSMADADALYENSRSFSKFLQTQGISGILQKTKLRLREKHRIVPQRILAPLQGPTNALPEFPDDDTWYHYTKLTCFSWAERFVEFERAN</sequence>
<dbReference type="Pfam" id="PF14737">
    <property type="entry name" value="DUF4470"/>
    <property type="match status" value="1"/>
</dbReference>
<dbReference type="InterPro" id="IPR002893">
    <property type="entry name" value="Znf_MYND"/>
</dbReference>